<protein>
    <recommendedName>
        <fullName evidence="4">Lipoprotein</fullName>
    </recommendedName>
</protein>
<name>A0A0J1HFT4_9GAMM</name>
<keyword evidence="1" id="KW-0732">Signal</keyword>
<accession>A0A0J1HFT4</accession>
<evidence type="ECO:0008006" key="4">
    <source>
        <dbReference type="Google" id="ProtNLM"/>
    </source>
</evidence>
<dbReference type="STRING" id="320778.ABT57_08090"/>
<sequence>MNKTNVFATAVLAMTLAGCASNDANQANNSNITNMPEWVMNPVSANGFAASNCVVSSGNFSIDRNHAISLARNTLAQNMQLKASILEKSYQKMESASGMTTSGTSFEQVAKQVASVSLTKSQVEKVAIVNIAGKDQVCALVTIPKVEAEQQFKAAMMKVPGMNPMTQDHLYKEFVSQKTAKELEAQVKSLSSEQAVSAVQNMSAEG</sequence>
<comment type="caution">
    <text evidence="2">The sequence shown here is derived from an EMBL/GenBank/DDBJ whole genome shotgun (WGS) entry which is preliminary data.</text>
</comment>
<dbReference type="PATRIC" id="fig|320778.3.peg.1756"/>
<feature type="signal peptide" evidence="1">
    <location>
        <begin position="1"/>
        <end position="26"/>
    </location>
</feature>
<evidence type="ECO:0000313" key="2">
    <source>
        <dbReference type="EMBL" id="KLV10488.1"/>
    </source>
</evidence>
<gene>
    <name evidence="2" type="ORF">ABT57_08090</name>
</gene>
<evidence type="ECO:0000313" key="3">
    <source>
        <dbReference type="Proteomes" id="UP000035909"/>
    </source>
</evidence>
<proteinExistence type="predicted"/>
<dbReference type="RefSeq" id="WP_047884653.1">
    <property type="nucleotide sequence ID" value="NZ_CP071326.1"/>
</dbReference>
<dbReference type="PROSITE" id="PS51257">
    <property type="entry name" value="PROKAR_LIPOPROTEIN"/>
    <property type="match status" value="1"/>
</dbReference>
<dbReference type="Proteomes" id="UP000035909">
    <property type="component" value="Unassembled WGS sequence"/>
</dbReference>
<reference evidence="2 3" key="1">
    <citation type="submission" date="2015-05" db="EMBL/GenBank/DDBJ databases">
        <title>Photobacterium galathea sp. nov.</title>
        <authorList>
            <person name="Machado H."/>
            <person name="Gram L."/>
        </authorList>
    </citation>
    <scope>NUCLEOTIDE SEQUENCE [LARGE SCALE GENOMIC DNA]</scope>
    <source>
        <strain evidence="2 3">DSM 22954</strain>
    </source>
</reference>
<feature type="chain" id="PRO_5005252430" description="Lipoprotein" evidence="1">
    <location>
        <begin position="27"/>
        <end position="206"/>
    </location>
</feature>
<dbReference type="AlphaFoldDB" id="A0A0J1HFT4"/>
<evidence type="ECO:0000256" key="1">
    <source>
        <dbReference type="SAM" id="SignalP"/>
    </source>
</evidence>
<dbReference type="OrthoDB" id="5616064at2"/>
<keyword evidence="3" id="KW-1185">Reference proteome</keyword>
<dbReference type="EMBL" id="LDOU01000006">
    <property type="protein sequence ID" value="KLV10488.1"/>
    <property type="molecule type" value="Genomic_DNA"/>
</dbReference>
<organism evidence="2 3">
    <name type="scientific">Photobacterium ganghwense</name>
    <dbReference type="NCBI Taxonomy" id="320778"/>
    <lineage>
        <taxon>Bacteria</taxon>
        <taxon>Pseudomonadati</taxon>
        <taxon>Pseudomonadota</taxon>
        <taxon>Gammaproteobacteria</taxon>
        <taxon>Vibrionales</taxon>
        <taxon>Vibrionaceae</taxon>
        <taxon>Photobacterium</taxon>
    </lineage>
</organism>